<dbReference type="PANTHER" id="PTHR23407">
    <property type="entry name" value="ATPASE INHIBITOR/5-FORMYLTETRAHYDROFOLATE CYCLO-LIGASE"/>
    <property type="match status" value="1"/>
</dbReference>
<evidence type="ECO:0000256" key="2">
    <source>
        <dbReference type="ARBA" id="ARBA00022741"/>
    </source>
</evidence>
<dbReference type="GO" id="GO:0005524">
    <property type="term" value="F:ATP binding"/>
    <property type="evidence" value="ECO:0007669"/>
    <property type="project" value="UniProtKB-KW"/>
</dbReference>
<dbReference type="GO" id="GO:0035999">
    <property type="term" value="P:tetrahydrofolate interconversion"/>
    <property type="evidence" value="ECO:0007669"/>
    <property type="project" value="TreeGrafter"/>
</dbReference>
<dbReference type="Pfam" id="PF01812">
    <property type="entry name" value="5-FTHF_cyc-lig"/>
    <property type="match status" value="1"/>
</dbReference>
<gene>
    <name evidence="6" type="ORF">UZ20_WS6002000810</name>
</gene>
<proteinExistence type="inferred from homology"/>
<dbReference type="GO" id="GO:0009396">
    <property type="term" value="P:folic acid-containing compound biosynthetic process"/>
    <property type="evidence" value="ECO:0007669"/>
    <property type="project" value="TreeGrafter"/>
</dbReference>
<organism evidence="6 7">
    <name type="scientific">candidate division WS6 bacterium OLB21</name>
    <dbReference type="NCBI Taxonomy" id="1617427"/>
    <lineage>
        <taxon>Bacteria</taxon>
        <taxon>Candidatus Dojkabacteria</taxon>
    </lineage>
</organism>
<feature type="binding site" evidence="4">
    <location>
        <begin position="3"/>
        <end position="7"/>
    </location>
    <ligand>
        <name>ATP</name>
        <dbReference type="ChEBI" id="CHEBI:30616"/>
    </ligand>
</feature>
<keyword evidence="6" id="KW-0436">Ligase</keyword>
<dbReference type="GO" id="GO:0030272">
    <property type="term" value="F:5-formyltetrahydrofolate cyclo-ligase activity"/>
    <property type="evidence" value="ECO:0007669"/>
    <property type="project" value="UniProtKB-EC"/>
</dbReference>
<dbReference type="NCBIfam" id="TIGR02727">
    <property type="entry name" value="MTHFS_bact"/>
    <property type="match status" value="1"/>
</dbReference>
<feature type="binding site" evidence="4">
    <location>
        <begin position="123"/>
        <end position="131"/>
    </location>
    <ligand>
        <name>ATP</name>
        <dbReference type="ChEBI" id="CHEBI:30616"/>
    </ligand>
</feature>
<feature type="binding site" evidence="4">
    <location>
        <position position="53"/>
    </location>
    <ligand>
        <name>substrate</name>
    </ligand>
</feature>
<dbReference type="STRING" id="1617427.UZ20_WS6002000810"/>
<dbReference type="EMBL" id="JYPD01000025">
    <property type="protein sequence ID" value="KXK08282.1"/>
    <property type="molecule type" value="Genomic_DNA"/>
</dbReference>
<accession>A0A136KFV8</accession>
<comment type="caution">
    <text evidence="6">The sequence shown here is derived from an EMBL/GenBank/DDBJ whole genome shotgun (WGS) entry which is preliminary data.</text>
</comment>
<dbReference type="InterPro" id="IPR024185">
    <property type="entry name" value="FTHF_cligase-like_sf"/>
</dbReference>
<dbReference type="EC" id="6.3.3.2" evidence="5"/>
<keyword evidence="5" id="KW-0479">Metal-binding</keyword>
<dbReference type="Proteomes" id="UP000070449">
    <property type="component" value="Unassembled WGS sequence"/>
</dbReference>
<dbReference type="GO" id="GO:0046872">
    <property type="term" value="F:metal ion binding"/>
    <property type="evidence" value="ECO:0007669"/>
    <property type="project" value="UniProtKB-KW"/>
</dbReference>
<evidence type="ECO:0000256" key="5">
    <source>
        <dbReference type="RuleBase" id="RU361279"/>
    </source>
</evidence>
<sequence>MQKDKVRSEFKKRILSFQESSNSADEKICAKLYSLDIVSSSNSILCFYPLATEPDIKPFIQGIIADKQVFLPLVDSEAVGEISDLESLVTGNFGIKEPVAKTLFSSFDVILIPAIAYDLNGTRLGHGVGWYDRFLLKVSSKAVRIGICYHCQISSALLPKATHDQVVDIILTEEIIHKTHARKYQTL</sequence>
<comment type="catalytic activity">
    <reaction evidence="5">
        <text>(6S)-5-formyl-5,6,7,8-tetrahydrofolate + ATP = (6R)-5,10-methenyltetrahydrofolate + ADP + phosphate</text>
        <dbReference type="Rhea" id="RHEA:10488"/>
        <dbReference type="ChEBI" id="CHEBI:30616"/>
        <dbReference type="ChEBI" id="CHEBI:43474"/>
        <dbReference type="ChEBI" id="CHEBI:57455"/>
        <dbReference type="ChEBI" id="CHEBI:57457"/>
        <dbReference type="ChEBI" id="CHEBI:456216"/>
        <dbReference type="EC" id="6.3.3.2"/>
    </reaction>
</comment>
<evidence type="ECO:0000256" key="4">
    <source>
        <dbReference type="PIRSR" id="PIRSR006806-1"/>
    </source>
</evidence>
<evidence type="ECO:0000313" key="7">
    <source>
        <dbReference type="Proteomes" id="UP000070449"/>
    </source>
</evidence>
<evidence type="ECO:0000313" key="6">
    <source>
        <dbReference type="EMBL" id="KXK08282.1"/>
    </source>
</evidence>
<keyword evidence="3 4" id="KW-0067">ATP-binding</keyword>
<dbReference type="InterPro" id="IPR037171">
    <property type="entry name" value="NagB/RpiA_transferase-like"/>
</dbReference>
<keyword evidence="5" id="KW-0460">Magnesium</keyword>
<evidence type="ECO:0000256" key="3">
    <source>
        <dbReference type="ARBA" id="ARBA00022840"/>
    </source>
</evidence>
<reference evidence="6 7" key="1">
    <citation type="submission" date="2015-02" db="EMBL/GenBank/DDBJ databases">
        <title>Improved understanding of the partial-nitritation anammox process through 23 genomes representing the majority of the microbial community.</title>
        <authorList>
            <person name="Speth D.R."/>
            <person name="In T Zandt M."/>
            <person name="Guerrero Cruz S."/>
            <person name="Jetten M.S."/>
            <person name="Dutilh B.E."/>
        </authorList>
    </citation>
    <scope>NUCLEOTIDE SEQUENCE [LARGE SCALE GENOMIC DNA]</scope>
    <source>
        <strain evidence="6">OLB21</strain>
    </source>
</reference>
<dbReference type="PANTHER" id="PTHR23407:SF1">
    <property type="entry name" value="5-FORMYLTETRAHYDROFOLATE CYCLO-LIGASE"/>
    <property type="match status" value="1"/>
</dbReference>
<dbReference type="SUPFAM" id="SSF100950">
    <property type="entry name" value="NagB/RpiA/CoA transferase-like"/>
    <property type="match status" value="1"/>
</dbReference>
<dbReference type="AlphaFoldDB" id="A0A136KFV8"/>
<dbReference type="PIRSF" id="PIRSF006806">
    <property type="entry name" value="FTHF_cligase"/>
    <property type="match status" value="1"/>
</dbReference>
<dbReference type="InterPro" id="IPR002698">
    <property type="entry name" value="FTHF_cligase"/>
</dbReference>
<comment type="cofactor">
    <cofactor evidence="5">
        <name>Mg(2+)</name>
        <dbReference type="ChEBI" id="CHEBI:18420"/>
    </cofactor>
</comment>
<comment type="similarity">
    <text evidence="1 5">Belongs to the 5-formyltetrahydrofolate cyclo-ligase family.</text>
</comment>
<protein>
    <recommendedName>
        <fullName evidence="5">5-formyltetrahydrofolate cyclo-ligase</fullName>
        <ecNumber evidence="5">6.3.3.2</ecNumber>
    </recommendedName>
</protein>
<name>A0A136KFV8_9BACT</name>
<evidence type="ECO:0000256" key="1">
    <source>
        <dbReference type="ARBA" id="ARBA00010638"/>
    </source>
</evidence>
<dbReference type="Gene3D" id="3.40.50.10420">
    <property type="entry name" value="NagB/RpiA/CoA transferase-like"/>
    <property type="match status" value="1"/>
</dbReference>
<keyword evidence="2 4" id="KW-0547">Nucleotide-binding</keyword>